<evidence type="ECO:0000313" key="2">
    <source>
        <dbReference type="Proteomes" id="UP000180215"/>
    </source>
</evidence>
<dbReference type="EMBL" id="MNAO01000150">
    <property type="protein sequence ID" value="OHV16229.1"/>
    <property type="molecule type" value="Genomic_DNA"/>
</dbReference>
<protein>
    <submittedName>
        <fullName evidence="1">Uncharacterized protein</fullName>
    </submittedName>
</protein>
<accession>A0A1S1P4R7</accession>
<proteinExistence type="predicted"/>
<evidence type="ECO:0000313" key="1">
    <source>
        <dbReference type="EMBL" id="OHV16229.1"/>
    </source>
</evidence>
<reference evidence="1 2" key="1">
    <citation type="submission" date="2016-10" db="EMBL/GenBank/DDBJ databases">
        <title>Draft genome sequence of Methylobacterium extorquens CP3, a seed endophyte of Crotalaria pumila with plant growth-promoting and metal tolerance properties.</title>
        <authorList>
            <person name="Sanchez-Lopez A.S."/>
            <person name="Van Hamme J.D."/>
            <person name="Thijs S."/>
            <person name="Mcammond B.M."/>
            <person name="Stevens V."/>
            <person name="Gonzalez-Chavez M.D.C."/>
            <person name="Vangronsveld J."/>
        </authorList>
    </citation>
    <scope>NUCLEOTIDE SEQUENCE [LARGE SCALE GENOMIC DNA]</scope>
    <source>
        <strain evidence="1 2">CP3</strain>
    </source>
</reference>
<dbReference type="AlphaFoldDB" id="A0A1S1P4R7"/>
<organism evidence="1 2">
    <name type="scientific">Methylorubrum extorquens</name>
    <name type="common">Methylobacterium dichloromethanicum</name>
    <name type="synonym">Methylobacterium extorquens</name>
    <dbReference type="NCBI Taxonomy" id="408"/>
    <lineage>
        <taxon>Bacteria</taxon>
        <taxon>Pseudomonadati</taxon>
        <taxon>Pseudomonadota</taxon>
        <taxon>Alphaproteobacteria</taxon>
        <taxon>Hyphomicrobiales</taxon>
        <taxon>Methylobacteriaceae</taxon>
        <taxon>Methylorubrum</taxon>
    </lineage>
</organism>
<sequence>MSKKFRWAVTPIHRRRSAPPAALLAPRPVSTTAVSLAPVTTYVLTDADVGLPDDPIAQQRAEEAIRAAISYRLKHEAKAKPAPIRAVEVPLADESITILDVPANVLDGIGAELRRIASRPVRLTA</sequence>
<gene>
    <name evidence="1" type="ORF">BK022_13580</name>
</gene>
<comment type="caution">
    <text evidence="1">The sequence shown here is derived from an EMBL/GenBank/DDBJ whole genome shotgun (WGS) entry which is preliminary data.</text>
</comment>
<name>A0A1S1P4R7_METEX</name>
<dbReference type="Proteomes" id="UP000180215">
    <property type="component" value="Unassembled WGS sequence"/>
</dbReference>